<evidence type="ECO:0000313" key="3">
    <source>
        <dbReference type="Proteomes" id="UP000807469"/>
    </source>
</evidence>
<feature type="signal peptide" evidence="1">
    <location>
        <begin position="1"/>
        <end position="42"/>
    </location>
</feature>
<comment type="caution">
    <text evidence="2">The sequence shown here is derived from an EMBL/GenBank/DDBJ whole genome shotgun (WGS) entry which is preliminary data.</text>
</comment>
<sequence>MKRIFFSTCKKCPPLLCPRSVVINLDLLLLLLLCVPPQSTERRKKVYDLRLSSSRPPIRESWAYGGDPDANPASLAPKKVENGKTMTNVEGGQWRRWLGFAVNEKGIQLINRSREHVCSDFTTPHEKPSNLSHIILSSSSFRPRRIRCASHYVWEAHSSISVQVLCPFTSSILSPFSRACLASLHGVGHAQSTPYDALCFCRCVFPLQIQFMQAYRGPSPC</sequence>
<gene>
    <name evidence="2" type="ORF">BDN70DRAFT_490581</name>
</gene>
<name>A0A9P5YNT9_9AGAR</name>
<reference evidence="2" key="1">
    <citation type="submission" date="2020-11" db="EMBL/GenBank/DDBJ databases">
        <authorList>
            <consortium name="DOE Joint Genome Institute"/>
            <person name="Ahrendt S."/>
            <person name="Riley R."/>
            <person name="Andreopoulos W."/>
            <person name="Labutti K."/>
            <person name="Pangilinan J."/>
            <person name="Ruiz-Duenas F.J."/>
            <person name="Barrasa J.M."/>
            <person name="Sanchez-Garcia M."/>
            <person name="Camarero S."/>
            <person name="Miyauchi S."/>
            <person name="Serrano A."/>
            <person name="Linde D."/>
            <person name="Babiker R."/>
            <person name="Drula E."/>
            <person name="Ayuso-Fernandez I."/>
            <person name="Pacheco R."/>
            <person name="Padilla G."/>
            <person name="Ferreira P."/>
            <person name="Barriuso J."/>
            <person name="Kellner H."/>
            <person name="Castanera R."/>
            <person name="Alfaro M."/>
            <person name="Ramirez L."/>
            <person name="Pisabarro A.G."/>
            <person name="Kuo A."/>
            <person name="Tritt A."/>
            <person name="Lipzen A."/>
            <person name="He G."/>
            <person name="Yan M."/>
            <person name="Ng V."/>
            <person name="Cullen D."/>
            <person name="Martin F."/>
            <person name="Rosso M.-N."/>
            <person name="Henrissat B."/>
            <person name="Hibbett D."/>
            <person name="Martinez A.T."/>
            <person name="Grigoriev I.V."/>
        </authorList>
    </citation>
    <scope>NUCLEOTIDE SEQUENCE</scope>
    <source>
        <strain evidence="2">CIRM-BRFM 674</strain>
    </source>
</reference>
<evidence type="ECO:0000313" key="2">
    <source>
        <dbReference type="EMBL" id="KAF9472271.1"/>
    </source>
</evidence>
<dbReference type="Proteomes" id="UP000807469">
    <property type="component" value="Unassembled WGS sequence"/>
</dbReference>
<keyword evidence="1" id="KW-0732">Signal</keyword>
<dbReference type="AlphaFoldDB" id="A0A9P5YNT9"/>
<accession>A0A9P5YNT9</accession>
<feature type="chain" id="PRO_5040276351" evidence="1">
    <location>
        <begin position="43"/>
        <end position="221"/>
    </location>
</feature>
<keyword evidence="3" id="KW-1185">Reference proteome</keyword>
<proteinExistence type="predicted"/>
<protein>
    <submittedName>
        <fullName evidence="2">Uncharacterized protein</fullName>
    </submittedName>
</protein>
<dbReference type="EMBL" id="MU155555">
    <property type="protein sequence ID" value="KAF9472271.1"/>
    <property type="molecule type" value="Genomic_DNA"/>
</dbReference>
<organism evidence="2 3">
    <name type="scientific">Pholiota conissans</name>
    <dbReference type="NCBI Taxonomy" id="109636"/>
    <lineage>
        <taxon>Eukaryota</taxon>
        <taxon>Fungi</taxon>
        <taxon>Dikarya</taxon>
        <taxon>Basidiomycota</taxon>
        <taxon>Agaricomycotina</taxon>
        <taxon>Agaricomycetes</taxon>
        <taxon>Agaricomycetidae</taxon>
        <taxon>Agaricales</taxon>
        <taxon>Agaricineae</taxon>
        <taxon>Strophariaceae</taxon>
        <taxon>Pholiota</taxon>
    </lineage>
</organism>
<evidence type="ECO:0000256" key="1">
    <source>
        <dbReference type="SAM" id="SignalP"/>
    </source>
</evidence>